<proteinExistence type="predicted"/>
<accession>A0A9X2I661</accession>
<feature type="chain" id="PRO_5040899294" evidence="1">
    <location>
        <begin position="22"/>
        <end position="266"/>
    </location>
</feature>
<name>A0A9X2I661_9GAMM</name>
<evidence type="ECO:0000313" key="2">
    <source>
        <dbReference type="EMBL" id="MCP8899582.1"/>
    </source>
</evidence>
<reference evidence="2" key="2">
    <citation type="submission" date="2023-01" db="EMBL/GenBank/DDBJ databases">
        <title>Gilvimarinus xylanilyticus HB14 isolated from Caulerpa lentillifera aquaculture base in Hainan, China.</title>
        <authorList>
            <person name="Zhang Y.-J."/>
        </authorList>
    </citation>
    <scope>NUCLEOTIDE SEQUENCE</scope>
    <source>
        <strain evidence="2">HB14</strain>
    </source>
</reference>
<protein>
    <submittedName>
        <fullName evidence="2">Uncharacterized protein</fullName>
    </submittedName>
</protein>
<feature type="signal peptide" evidence="1">
    <location>
        <begin position="1"/>
        <end position="21"/>
    </location>
</feature>
<organism evidence="2 3">
    <name type="scientific">Gilvimarinus xylanilyticus</name>
    <dbReference type="NCBI Taxonomy" id="2944139"/>
    <lineage>
        <taxon>Bacteria</taxon>
        <taxon>Pseudomonadati</taxon>
        <taxon>Pseudomonadota</taxon>
        <taxon>Gammaproteobacteria</taxon>
        <taxon>Cellvibrionales</taxon>
        <taxon>Cellvibrionaceae</taxon>
        <taxon>Gilvimarinus</taxon>
    </lineage>
</organism>
<dbReference type="RefSeq" id="WP_253967877.1">
    <property type="nucleotide sequence ID" value="NZ_JAMFTH010000002.1"/>
</dbReference>
<keyword evidence="1" id="KW-0732">Signal</keyword>
<dbReference type="EMBL" id="JAMFTH010000002">
    <property type="protein sequence ID" value="MCP8899582.1"/>
    <property type="molecule type" value="Genomic_DNA"/>
</dbReference>
<keyword evidence="3" id="KW-1185">Reference proteome</keyword>
<evidence type="ECO:0000256" key="1">
    <source>
        <dbReference type="SAM" id="SignalP"/>
    </source>
</evidence>
<reference evidence="2" key="1">
    <citation type="submission" date="2022-05" db="EMBL/GenBank/DDBJ databases">
        <authorList>
            <person name="Sun H.-N."/>
        </authorList>
    </citation>
    <scope>NUCLEOTIDE SEQUENCE</scope>
    <source>
        <strain evidence="2">HB14</strain>
    </source>
</reference>
<evidence type="ECO:0000313" key="3">
    <source>
        <dbReference type="Proteomes" id="UP001139319"/>
    </source>
</evidence>
<dbReference type="Proteomes" id="UP001139319">
    <property type="component" value="Unassembled WGS sequence"/>
</dbReference>
<comment type="caution">
    <text evidence="2">The sequence shown here is derived from an EMBL/GenBank/DDBJ whole genome shotgun (WGS) entry which is preliminary data.</text>
</comment>
<dbReference type="AlphaFoldDB" id="A0A9X2I661"/>
<gene>
    <name evidence="2" type="ORF">M6D89_09750</name>
</gene>
<sequence>MKLQTTTLGLIAFMSSASVLAQNSGEDDVQDMSDPLAIYTQVGAGITDKGINLKVGQSYDTGEPTTAGMNLIEVKGIYGDALGWRDEDITTDSVDSFRFRNFTVDVTKGRGKQIDATVNLKQNLVAEKSADISYGIMQALPKMGPVNLYPLVGAGVSMGENAIEDDGSLDSGYSIMGFYGLAGMYAKLAITDKIWVNYNPFWLTTITGSDNYEDNYYGQDNGDILTHEFALSYQITPRFNVRYFANWNENVDFDDGDQRIEFNYQL</sequence>